<dbReference type="InterPro" id="IPR036770">
    <property type="entry name" value="Ankyrin_rpt-contain_sf"/>
</dbReference>
<dbReference type="EMBL" id="JAPFFF010000029">
    <property type="protein sequence ID" value="KAK8846464.1"/>
    <property type="molecule type" value="Genomic_DNA"/>
</dbReference>
<proteinExistence type="predicted"/>
<evidence type="ECO:0008006" key="3">
    <source>
        <dbReference type="Google" id="ProtNLM"/>
    </source>
</evidence>
<gene>
    <name evidence="1" type="ORF">M9Y10_020486</name>
</gene>
<sequence>MSIEEVKEKMKRIQNAILEFLENESNEEENYANFVKLIAEYRMIEDKYEVKSILRLVNIIGNNHQRVHNFISKIEQILLHFKKDINKYFSNSEIFQLFKKNKRILLFLIEEKIIIIDEYFVSQVTKVFFVAMKYAEYFAPEINPFLTEEFIQKYQNKNSTLNEEEYIENIKKDVSEDFYDKRKKGENDSFLCELIRKNQVKEFSVYLNRNNISFDSCIPESIFETNPLLVDIPNIKMIEYAAFYGSNDIIRFLQINGEVKLTPYMWFYAIHSNNAELINYLEDNNILPLNNNYTAIFGESIKCHHIDVSKYIMHYLFPEKDVHNNIETNWNSNLYRYVVENYNYCFFPDNMKYKKMFLYLCSYDYYSFVKAYLEEGSININVAIKTLMF</sequence>
<dbReference type="Proteomes" id="UP001470230">
    <property type="component" value="Unassembled WGS sequence"/>
</dbReference>
<accession>A0ABR2HIC6</accession>
<comment type="caution">
    <text evidence="1">The sequence shown here is derived from an EMBL/GenBank/DDBJ whole genome shotgun (WGS) entry which is preliminary data.</text>
</comment>
<dbReference type="SUPFAM" id="SSF48403">
    <property type="entry name" value="Ankyrin repeat"/>
    <property type="match status" value="1"/>
</dbReference>
<evidence type="ECO:0000313" key="1">
    <source>
        <dbReference type="EMBL" id="KAK8846464.1"/>
    </source>
</evidence>
<keyword evidence="2" id="KW-1185">Reference proteome</keyword>
<evidence type="ECO:0000313" key="2">
    <source>
        <dbReference type="Proteomes" id="UP001470230"/>
    </source>
</evidence>
<reference evidence="1 2" key="1">
    <citation type="submission" date="2024-04" db="EMBL/GenBank/DDBJ databases">
        <title>Tritrichomonas musculus Genome.</title>
        <authorList>
            <person name="Alves-Ferreira E."/>
            <person name="Grigg M."/>
            <person name="Lorenzi H."/>
            <person name="Galac M."/>
        </authorList>
    </citation>
    <scope>NUCLEOTIDE SEQUENCE [LARGE SCALE GENOMIC DNA]</scope>
    <source>
        <strain evidence="1 2">EAF2021</strain>
    </source>
</reference>
<organism evidence="1 2">
    <name type="scientific">Tritrichomonas musculus</name>
    <dbReference type="NCBI Taxonomy" id="1915356"/>
    <lineage>
        <taxon>Eukaryota</taxon>
        <taxon>Metamonada</taxon>
        <taxon>Parabasalia</taxon>
        <taxon>Tritrichomonadida</taxon>
        <taxon>Tritrichomonadidae</taxon>
        <taxon>Tritrichomonas</taxon>
    </lineage>
</organism>
<name>A0ABR2HIC6_9EUKA</name>
<protein>
    <recommendedName>
        <fullName evidence="3">DUF3447 domain-containing protein</fullName>
    </recommendedName>
</protein>